<evidence type="ECO:0000256" key="2">
    <source>
        <dbReference type="ARBA" id="ARBA00023145"/>
    </source>
</evidence>
<comment type="caution">
    <text evidence="5">The sequence shown here is derived from an EMBL/GenBank/DDBJ whole genome shotgun (WGS) entry which is preliminary data.</text>
</comment>
<evidence type="ECO:0000313" key="6">
    <source>
        <dbReference type="Proteomes" id="UP001209570"/>
    </source>
</evidence>
<feature type="chain" id="PRO_5042032121" description="Peptidase C1A papain C-terminal domain-containing protein" evidence="3">
    <location>
        <begin position="25"/>
        <end position="356"/>
    </location>
</feature>
<evidence type="ECO:0000256" key="3">
    <source>
        <dbReference type="SAM" id="SignalP"/>
    </source>
</evidence>
<dbReference type="PANTHER" id="PTHR12411">
    <property type="entry name" value="CYSTEINE PROTEASE FAMILY C1-RELATED"/>
    <property type="match status" value="1"/>
</dbReference>
<keyword evidence="2" id="KW-0865">Zymogen</keyword>
<evidence type="ECO:0000313" key="5">
    <source>
        <dbReference type="EMBL" id="KAJ0401162.1"/>
    </source>
</evidence>
<feature type="signal peptide" evidence="3">
    <location>
        <begin position="1"/>
        <end position="24"/>
    </location>
</feature>
<feature type="domain" description="Peptidase C1A papain C-terminal" evidence="4">
    <location>
        <begin position="151"/>
        <end position="355"/>
    </location>
</feature>
<keyword evidence="3" id="KW-0732">Signal</keyword>
<dbReference type="GO" id="GO:0006508">
    <property type="term" value="P:proteolysis"/>
    <property type="evidence" value="ECO:0007669"/>
    <property type="project" value="InterPro"/>
</dbReference>
<dbReference type="InterPro" id="IPR038765">
    <property type="entry name" value="Papain-like_cys_pep_sf"/>
</dbReference>
<dbReference type="InterPro" id="IPR000169">
    <property type="entry name" value="Pept_cys_AS"/>
</dbReference>
<keyword evidence="6" id="KW-1185">Reference proteome</keyword>
<dbReference type="PROSITE" id="PS00139">
    <property type="entry name" value="THIOL_PROTEASE_CYS"/>
    <property type="match status" value="1"/>
</dbReference>
<dbReference type="SMART" id="SM00645">
    <property type="entry name" value="Pept_C1"/>
    <property type="match status" value="1"/>
</dbReference>
<dbReference type="Pfam" id="PF00112">
    <property type="entry name" value="Peptidase_C1"/>
    <property type="match status" value="1"/>
</dbReference>
<dbReference type="Gene3D" id="3.90.70.10">
    <property type="entry name" value="Cysteine proteinases"/>
    <property type="match status" value="1"/>
</dbReference>
<dbReference type="PRINTS" id="PR00705">
    <property type="entry name" value="PAPAIN"/>
</dbReference>
<dbReference type="EMBL" id="JAKCXM010000135">
    <property type="protein sequence ID" value="KAJ0401162.1"/>
    <property type="molecule type" value="Genomic_DNA"/>
</dbReference>
<protein>
    <recommendedName>
        <fullName evidence="4">Peptidase C1A papain C-terminal domain-containing protein</fullName>
    </recommendedName>
</protein>
<comment type="similarity">
    <text evidence="1">Belongs to the peptidase C1 family.</text>
</comment>
<dbReference type="AlphaFoldDB" id="A0AAD5M1P7"/>
<accession>A0AAD5M1P7</accession>
<evidence type="ECO:0000256" key="1">
    <source>
        <dbReference type="ARBA" id="ARBA00008455"/>
    </source>
</evidence>
<reference evidence="5" key="1">
    <citation type="submission" date="2021-12" db="EMBL/GenBank/DDBJ databases">
        <title>Prjna785345.</title>
        <authorList>
            <person name="Rujirawat T."/>
            <person name="Krajaejun T."/>
        </authorList>
    </citation>
    <scope>NUCLEOTIDE SEQUENCE</scope>
    <source>
        <strain evidence="5">Pi057C3</strain>
    </source>
</reference>
<dbReference type="InterPro" id="IPR000668">
    <property type="entry name" value="Peptidase_C1A_C"/>
</dbReference>
<name>A0AAD5M1P7_PYTIN</name>
<evidence type="ECO:0000259" key="4">
    <source>
        <dbReference type="SMART" id="SM00645"/>
    </source>
</evidence>
<dbReference type="GO" id="GO:0008234">
    <property type="term" value="F:cysteine-type peptidase activity"/>
    <property type="evidence" value="ECO:0007669"/>
    <property type="project" value="InterPro"/>
</dbReference>
<dbReference type="InterPro" id="IPR013128">
    <property type="entry name" value="Peptidase_C1A"/>
</dbReference>
<dbReference type="SUPFAM" id="SSF54001">
    <property type="entry name" value="Cysteine proteinases"/>
    <property type="match status" value="1"/>
</dbReference>
<dbReference type="CDD" id="cd02248">
    <property type="entry name" value="Peptidase_C1A"/>
    <property type="match status" value="1"/>
</dbReference>
<proteinExistence type="inferred from homology"/>
<gene>
    <name evidence="5" type="ORF">P43SY_004369</name>
</gene>
<sequence>MWAIQVFAALATLVAGSAIDAVGAKPLHAGLNYHRYLEEREQTKAEVEEYLKSSAFKFAVENGIWSRNKEARDGEPTEDELQRFHMTKDAIKELERSNPDAEFSTESPFTFLTVQEFASKITPAGLNETIMAAPPADTPVSPHQRDPSKNCQYEVDWNAKGCVSPIKNQGQCGSCWAFAAIAAIESAQCVKGMPLRTYSEQQLMSCDRKNKGCQGGSPTLAMDYVKNNGLCAESDAPYQGSESCPTCTPTQISIQTLRQLEQKDTALANAVRKQPVTVLVASGNNAWKQYKGGILSTCETTRLDHAVLVYGFSADAYLVKNSWGTWWGEKGFLRLRRNPEGMGTCNMYQSMMYPEL</sequence>
<dbReference type="Proteomes" id="UP001209570">
    <property type="component" value="Unassembled WGS sequence"/>
</dbReference>
<organism evidence="5 6">
    <name type="scientific">Pythium insidiosum</name>
    <name type="common">Pythiosis disease agent</name>
    <dbReference type="NCBI Taxonomy" id="114742"/>
    <lineage>
        <taxon>Eukaryota</taxon>
        <taxon>Sar</taxon>
        <taxon>Stramenopiles</taxon>
        <taxon>Oomycota</taxon>
        <taxon>Peronosporomycetes</taxon>
        <taxon>Pythiales</taxon>
        <taxon>Pythiaceae</taxon>
        <taxon>Pythium</taxon>
    </lineage>
</organism>
<dbReference type="InterPro" id="IPR039417">
    <property type="entry name" value="Peptidase_C1A_papain-like"/>
</dbReference>